<organism evidence="2 3">
    <name type="scientific">Eragrostis curvula</name>
    <name type="common">weeping love grass</name>
    <dbReference type="NCBI Taxonomy" id="38414"/>
    <lineage>
        <taxon>Eukaryota</taxon>
        <taxon>Viridiplantae</taxon>
        <taxon>Streptophyta</taxon>
        <taxon>Embryophyta</taxon>
        <taxon>Tracheophyta</taxon>
        <taxon>Spermatophyta</taxon>
        <taxon>Magnoliopsida</taxon>
        <taxon>Liliopsida</taxon>
        <taxon>Poales</taxon>
        <taxon>Poaceae</taxon>
        <taxon>PACMAD clade</taxon>
        <taxon>Chloridoideae</taxon>
        <taxon>Eragrostideae</taxon>
        <taxon>Eragrostidinae</taxon>
        <taxon>Eragrostis</taxon>
    </lineage>
</organism>
<dbReference type="AlphaFoldDB" id="A0A5J9WT11"/>
<protein>
    <submittedName>
        <fullName evidence="2">Uncharacterized protein</fullName>
    </submittedName>
</protein>
<evidence type="ECO:0000256" key="1">
    <source>
        <dbReference type="SAM" id="MobiDB-lite"/>
    </source>
</evidence>
<dbReference type="Proteomes" id="UP000324897">
    <property type="component" value="Chromosome 6"/>
</dbReference>
<gene>
    <name evidence="2" type="ORF">EJB05_01883</name>
</gene>
<evidence type="ECO:0000313" key="2">
    <source>
        <dbReference type="EMBL" id="TVU50510.1"/>
    </source>
</evidence>
<dbReference type="Gramene" id="TVU50510">
    <property type="protein sequence ID" value="TVU50510"/>
    <property type="gene ID" value="EJB05_01883"/>
</dbReference>
<dbReference type="EMBL" id="RWGY01000002">
    <property type="protein sequence ID" value="TVU50510.1"/>
    <property type="molecule type" value="Genomic_DNA"/>
</dbReference>
<comment type="caution">
    <text evidence="2">The sequence shown here is derived from an EMBL/GenBank/DDBJ whole genome shotgun (WGS) entry which is preliminary data.</text>
</comment>
<keyword evidence="3" id="KW-1185">Reference proteome</keyword>
<proteinExistence type="predicted"/>
<feature type="region of interest" description="Disordered" evidence="1">
    <location>
        <begin position="69"/>
        <end position="90"/>
    </location>
</feature>
<accession>A0A5J9WT11</accession>
<reference evidence="2 3" key="1">
    <citation type="journal article" date="2019" name="Sci. Rep.">
        <title>A high-quality genome of Eragrostis curvula grass provides insights into Poaceae evolution and supports new strategies to enhance forage quality.</title>
        <authorList>
            <person name="Carballo J."/>
            <person name="Santos B.A.C.M."/>
            <person name="Zappacosta D."/>
            <person name="Garbus I."/>
            <person name="Selva J.P."/>
            <person name="Gallo C.A."/>
            <person name="Diaz A."/>
            <person name="Albertini E."/>
            <person name="Caccamo M."/>
            <person name="Echenique V."/>
        </authorList>
    </citation>
    <scope>NUCLEOTIDE SEQUENCE [LARGE SCALE GENOMIC DNA]</scope>
    <source>
        <strain evidence="3">cv. Victoria</strain>
        <tissue evidence="2">Leaf</tissue>
    </source>
</reference>
<feature type="non-terminal residue" evidence="2">
    <location>
        <position position="1"/>
    </location>
</feature>
<evidence type="ECO:0000313" key="3">
    <source>
        <dbReference type="Proteomes" id="UP000324897"/>
    </source>
</evidence>
<sequence>VLHGYRKASLWDVTICFGCKLTRRVCGVDIAMRLQFHVDTYTIDMPSYPSGSVVDLACRRTRACSQRSLRKEDSLPGAEAVTDSQHIYPGSPRLAVPSSDPIQSPPAATAMYWLLLESSSCLQAREPPLPYRVDGAREAEAAGLRARTRRSSGGEASSVVAKVTPSTENISRTANKTYVAMHCTIWTAERPWRAGGGVTSQSSQSEPDTTI</sequence>
<name>A0A5J9WT11_9POAL</name>